<dbReference type="InterPro" id="IPR035848">
    <property type="entry name" value="SH3BP2"/>
</dbReference>
<accession>A0ABQ9FLT2</accession>
<evidence type="ECO:0000313" key="4">
    <source>
        <dbReference type="EMBL" id="KAJ8317597.1"/>
    </source>
</evidence>
<sequence>MHQMEGKDGVLRSYRRTQQQTNYLYLVVQLRKIERQPTIDEKGDYLYLEKPVREQKPNPPPPPTSTASKNEQVQKKSKPPTPSDDSDEITSDDDSSGDEYDEIPEDLPIPPEENDIKKKKAEVKNKPVKAQKPIKAPKAEASAGNDYVLLYINTEILNISILNIKTQLSRRDFEFSGSDRQQVELMLKSKGVGTFLVRKSRQDDREVLSVLTDEGVKEYKIYNDPMEGFSLDNQIHFNNVEKLVEHYMKNSLPNRTMSLSRGYSSPDR</sequence>
<reference evidence="4 5" key="1">
    <citation type="submission" date="2022-12" db="EMBL/GenBank/DDBJ databases">
        <title>Chromosome-level genome of Tegillarca granosa.</title>
        <authorList>
            <person name="Kim J."/>
        </authorList>
    </citation>
    <scope>NUCLEOTIDE SEQUENCE [LARGE SCALE GENOMIC DNA]</scope>
    <source>
        <strain evidence="4">Teg-2019</strain>
        <tissue evidence="4">Adductor muscle</tissue>
    </source>
</reference>
<feature type="compositionally biased region" description="Acidic residues" evidence="2">
    <location>
        <begin position="84"/>
        <end position="105"/>
    </location>
</feature>
<dbReference type="SUPFAM" id="SSF55550">
    <property type="entry name" value="SH2 domain"/>
    <property type="match status" value="1"/>
</dbReference>
<dbReference type="PROSITE" id="PS50001">
    <property type="entry name" value="SH2"/>
    <property type="match status" value="1"/>
</dbReference>
<keyword evidence="1" id="KW-0727">SH2 domain</keyword>
<gene>
    <name evidence="4" type="ORF">KUTeg_005501</name>
</gene>
<evidence type="ECO:0000256" key="1">
    <source>
        <dbReference type="PROSITE-ProRule" id="PRU00191"/>
    </source>
</evidence>
<dbReference type="InterPro" id="IPR036860">
    <property type="entry name" value="SH2_dom_sf"/>
</dbReference>
<feature type="region of interest" description="Disordered" evidence="2">
    <location>
        <begin position="1"/>
        <end position="139"/>
    </location>
</feature>
<protein>
    <recommendedName>
        <fullName evidence="3">SH2 domain-containing protein</fullName>
    </recommendedName>
</protein>
<dbReference type="PANTHER" id="PTHR15126:SF4">
    <property type="entry name" value="SH3 DOMAIN-BINDING PROTEIN 2"/>
    <property type="match status" value="1"/>
</dbReference>
<dbReference type="Gene3D" id="3.30.505.10">
    <property type="entry name" value="SH2 domain"/>
    <property type="match status" value="1"/>
</dbReference>
<feature type="compositionally biased region" description="Basic and acidic residues" evidence="2">
    <location>
        <begin position="1"/>
        <end position="10"/>
    </location>
</feature>
<evidence type="ECO:0000256" key="2">
    <source>
        <dbReference type="SAM" id="MobiDB-lite"/>
    </source>
</evidence>
<dbReference type="PANTHER" id="PTHR15126">
    <property type="entry name" value="SH3-BINDING"/>
    <property type="match status" value="1"/>
</dbReference>
<proteinExistence type="predicted"/>
<evidence type="ECO:0000259" key="3">
    <source>
        <dbReference type="PROSITE" id="PS50001"/>
    </source>
</evidence>
<name>A0ABQ9FLT2_TEGGR</name>
<keyword evidence="5" id="KW-1185">Reference proteome</keyword>
<feature type="compositionally biased region" description="Basic residues" evidence="2">
    <location>
        <begin position="117"/>
        <end position="129"/>
    </location>
</feature>
<comment type="caution">
    <text evidence="4">The sequence shown here is derived from an EMBL/GenBank/DDBJ whole genome shotgun (WGS) entry which is preliminary data.</text>
</comment>
<dbReference type="Pfam" id="PF00017">
    <property type="entry name" value="SH2"/>
    <property type="match status" value="1"/>
</dbReference>
<organism evidence="4 5">
    <name type="scientific">Tegillarca granosa</name>
    <name type="common">Malaysian cockle</name>
    <name type="synonym">Anadara granosa</name>
    <dbReference type="NCBI Taxonomy" id="220873"/>
    <lineage>
        <taxon>Eukaryota</taxon>
        <taxon>Metazoa</taxon>
        <taxon>Spiralia</taxon>
        <taxon>Lophotrochozoa</taxon>
        <taxon>Mollusca</taxon>
        <taxon>Bivalvia</taxon>
        <taxon>Autobranchia</taxon>
        <taxon>Pteriomorphia</taxon>
        <taxon>Arcoida</taxon>
        <taxon>Arcoidea</taxon>
        <taxon>Arcidae</taxon>
        <taxon>Tegillarca</taxon>
    </lineage>
</organism>
<dbReference type="SMART" id="SM00252">
    <property type="entry name" value="SH2"/>
    <property type="match status" value="1"/>
</dbReference>
<dbReference type="InterPro" id="IPR000980">
    <property type="entry name" value="SH2"/>
</dbReference>
<evidence type="ECO:0000313" key="5">
    <source>
        <dbReference type="Proteomes" id="UP001217089"/>
    </source>
</evidence>
<feature type="compositionally biased region" description="Basic and acidic residues" evidence="2">
    <location>
        <begin position="31"/>
        <end position="44"/>
    </location>
</feature>
<dbReference type="Proteomes" id="UP001217089">
    <property type="component" value="Unassembled WGS sequence"/>
</dbReference>
<feature type="domain" description="SH2" evidence="3">
    <location>
        <begin position="151"/>
        <end position="263"/>
    </location>
</feature>
<dbReference type="EMBL" id="JARBDR010000246">
    <property type="protein sequence ID" value="KAJ8317597.1"/>
    <property type="molecule type" value="Genomic_DNA"/>
</dbReference>